<evidence type="ECO:0000256" key="1">
    <source>
        <dbReference type="SAM" id="MobiDB-lite"/>
    </source>
</evidence>
<feature type="compositionally biased region" description="Basic and acidic residues" evidence="1">
    <location>
        <begin position="59"/>
        <end position="77"/>
    </location>
</feature>
<evidence type="ECO:0000313" key="2">
    <source>
        <dbReference type="EMBL" id="KAL1868235.1"/>
    </source>
</evidence>
<gene>
    <name evidence="2" type="ORF">VTK73DRAFT_3762</name>
</gene>
<sequence>MITGRQGSFPLPEETCTRPPRRESWDDGFTALPTTGYMKKYSHSKQGSKACPIRRNLLHSKETNSKRRDFLRNERSVPRNNAPQGSAQ</sequence>
<proteinExistence type="predicted"/>
<evidence type="ECO:0000313" key="3">
    <source>
        <dbReference type="Proteomes" id="UP001586593"/>
    </source>
</evidence>
<keyword evidence="3" id="KW-1185">Reference proteome</keyword>
<reference evidence="2 3" key="1">
    <citation type="journal article" date="2024" name="Commun. Biol.">
        <title>Comparative genomic analysis of thermophilic fungi reveals convergent evolutionary adaptations and gene losses.</title>
        <authorList>
            <person name="Steindorff A.S."/>
            <person name="Aguilar-Pontes M.V."/>
            <person name="Robinson A.J."/>
            <person name="Andreopoulos B."/>
            <person name="LaButti K."/>
            <person name="Kuo A."/>
            <person name="Mondo S."/>
            <person name="Riley R."/>
            <person name="Otillar R."/>
            <person name="Haridas S."/>
            <person name="Lipzen A."/>
            <person name="Grimwood J."/>
            <person name="Schmutz J."/>
            <person name="Clum A."/>
            <person name="Reid I.D."/>
            <person name="Moisan M.C."/>
            <person name="Butler G."/>
            <person name="Nguyen T.T.M."/>
            <person name="Dewar K."/>
            <person name="Conant G."/>
            <person name="Drula E."/>
            <person name="Henrissat B."/>
            <person name="Hansel C."/>
            <person name="Singer S."/>
            <person name="Hutchinson M.I."/>
            <person name="de Vries R.P."/>
            <person name="Natvig D.O."/>
            <person name="Powell A.J."/>
            <person name="Tsang A."/>
            <person name="Grigoriev I.V."/>
        </authorList>
    </citation>
    <scope>NUCLEOTIDE SEQUENCE [LARGE SCALE GENOMIC DNA]</scope>
    <source>
        <strain evidence="2 3">ATCC 24622</strain>
    </source>
</reference>
<dbReference type="EMBL" id="JAZHXJ010000221">
    <property type="protein sequence ID" value="KAL1868235.1"/>
    <property type="molecule type" value="Genomic_DNA"/>
</dbReference>
<name>A0ABR3WX14_9PEZI</name>
<dbReference type="Proteomes" id="UP001586593">
    <property type="component" value="Unassembled WGS sequence"/>
</dbReference>
<accession>A0ABR3WX14</accession>
<protein>
    <submittedName>
        <fullName evidence="2">Uncharacterized protein</fullName>
    </submittedName>
</protein>
<feature type="compositionally biased region" description="Polar residues" evidence="1">
    <location>
        <begin position="78"/>
        <end position="88"/>
    </location>
</feature>
<organism evidence="2 3">
    <name type="scientific">Phialemonium thermophilum</name>
    <dbReference type="NCBI Taxonomy" id="223376"/>
    <lineage>
        <taxon>Eukaryota</taxon>
        <taxon>Fungi</taxon>
        <taxon>Dikarya</taxon>
        <taxon>Ascomycota</taxon>
        <taxon>Pezizomycotina</taxon>
        <taxon>Sordariomycetes</taxon>
        <taxon>Sordariomycetidae</taxon>
        <taxon>Cephalothecales</taxon>
        <taxon>Cephalothecaceae</taxon>
        <taxon>Phialemonium</taxon>
    </lineage>
</organism>
<feature type="region of interest" description="Disordered" evidence="1">
    <location>
        <begin position="1"/>
        <end position="88"/>
    </location>
</feature>
<comment type="caution">
    <text evidence="2">The sequence shown here is derived from an EMBL/GenBank/DDBJ whole genome shotgun (WGS) entry which is preliminary data.</text>
</comment>